<evidence type="ECO:0000313" key="1">
    <source>
        <dbReference type="EMBL" id="CAA6802683.1"/>
    </source>
</evidence>
<dbReference type="EMBL" id="CACVAX010000006">
    <property type="protein sequence ID" value="CAA6802683.1"/>
    <property type="molecule type" value="Genomic_DNA"/>
</dbReference>
<sequence length="302" mass="35715">MIRIQSEHLEKLAQNHYKAISNYMGEKKIEKWDEQIKKDFSDNYSFKKLLLAQPHELRIMKALFHGETDDYKLFKTYYSYLNSYKDVKFYLFGAEASNSEAKRIDYNAYKLVKDLNISTCPYCNRNTVYNLNKSDGRTSEIDHFYPKRNHPYFAISFYNLIPSCKVCNKLKMEDEININPYEESFDEEFKFIVENANFYHSVDGFKLELKSDDYEVQKQIDTFKLDDLYQNHKDIVLELIQKQAIYNESYLDELLTQYEGTLFKNKEDLQGLISGGYVSDDEIGKRPLSKLVKDISAELGLR</sequence>
<accession>A0A6S6S4U5</accession>
<reference evidence="1" key="1">
    <citation type="submission" date="2020-01" db="EMBL/GenBank/DDBJ databases">
        <authorList>
            <person name="Meier V. D."/>
            <person name="Meier V D."/>
        </authorList>
    </citation>
    <scope>NUCLEOTIDE SEQUENCE</scope>
    <source>
        <strain evidence="1">HLG_WM_MAG_04</strain>
    </source>
</reference>
<dbReference type="AlphaFoldDB" id="A0A6S6S4U5"/>
<dbReference type="Gene3D" id="1.10.30.50">
    <property type="match status" value="1"/>
</dbReference>
<dbReference type="CDD" id="cd00085">
    <property type="entry name" value="HNHc"/>
    <property type="match status" value="1"/>
</dbReference>
<gene>
    <name evidence="1" type="ORF">HELGO_WM2159</name>
</gene>
<name>A0A6S6S4U5_9BACT</name>
<evidence type="ECO:0008006" key="2">
    <source>
        <dbReference type="Google" id="ProtNLM"/>
    </source>
</evidence>
<dbReference type="InterPro" id="IPR003615">
    <property type="entry name" value="HNH_nuc"/>
</dbReference>
<proteinExistence type="predicted"/>
<protein>
    <recommendedName>
        <fullName evidence="2">HNH nuclease domain-containing protein</fullName>
    </recommendedName>
</protein>
<organism evidence="1">
    <name type="scientific">uncultured Sulfurovum sp</name>
    <dbReference type="NCBI Taxonomy" id="269237"/>
    <lineage>
        <taxon>Bacteria</taxon>
        <taxon>Pseudomonadati</taxon>
        <taxon>Campylobacterota</taxon>
        <taxon>Epsilonproteobacteria</taxon>
        <taxon>Campylobacterales</taxon>
        <taxon>Sulfurovaceae</taxon>
        <taxon>Sulfurovum</taxon>
        <taxon>environmental samples</taxon>
    </lineage>
</organism>